<evidence type="ECO:0000313" key="3">
    <source>
        <dbReference type="EMBL" id="QDQ96303.1"/>
    </source>
</evidence>
<dbReference type="Proteomes" id="UP000317344">
    <property type="component" value="Chromosome"/>
</dbReference>
<sequence length="307" mass="31776">MIRVSQNILGNNASRPAATLPHRVVGVLALIAALFMASCAGDERQTSDAARTMRVVYGADASDYGILHLPPGDGPFPVVVMIHGGGWVQQQGLDYFEPLADSIASAGAAVWNIEYRRVGGAGGWPATLADVDDAVDAVAGPVQEEAGGRLDLGRVFVAGHSAGGHLAAWAVGRHTLPPGAPGHRPEVRLQGAVIMAGVFELSLAVEHGHDRFVGGLLGGSPKQFPGRYAVASPTEHLPVGVPVIALHGSADSVVLPEQSSGYVDAATKAGDPARLQILDGVGHADFGDVDGRAWREARQAIMRLVNG</sequence>
<dbReference type="GO" id="GO:0016787">
    <property type="term" value="F:hydrolase activity"/>
    <property type="evidence" value="ECO:0007669"/>
    <property type="project" value="UniProtKB-KW"/>
</dbReference>
<evidence type="ECO:0000313" key="4">
    <source>
        <dbReference type="Proteomes" id="UP000317344"/>
    </source>
</evidence>
<keyword evidence="1 3" id="KW-0378">Hydrolase</keyword>
<dbReference type="Pfam" id="PF20434">
    <property type="entry name" value="BD-FAE"/>
    <property type="match status" value="1"/>
</dbReference>
<dbReference type="InterPro" id="IPR050300">
    <property type="entry name" value="GDXG_lipolytic_enzyme"/>
</dbReference>
<reference evidence="3 4" key="1">
    <citation type="submission" date="2019-07" db="EMBL/GenBank/DDBJ databases">
        <title>Tomitella cavernea sp. nov., an actinomycete isolated from soil.</title>
        <authorList>
            <person name="Cheng J."/>
        </authorList>
    </citation>
    <scope>NUCLEOTIDE SEQUENCE [LARGE SCALE GENOMIC DNA]</scope>
    <source>
        <strain evidence="3 4">HY188</strain>
    </source>
</reference>
<organism evidence="3 4">
    <name type="scientific">Tomitella fengzijianii</name>
    <dbReference type="NCBI Taxonomy" id="2597660"/>
    <lineage>
        <taxon>Bacteria</taxon>
        <taxon>Bacillati</taxon>
        <taxon>Actinomycetota</taxon>
        <taxon>Actinomycetes</taxon>
        <taxon>Mycobacteriales</taxon>
        <taxon>Tomitella</taxon>
    </lineage>
</organism>
<dbReference type="SUPFAM" id="SSF53474">
    <property type="entry name" value="alpha/beta-Hydrolases"/>
    <property type="match status" value="1"/>
</dbReference>
<dbReference type="Gene3D" id="3.40.50.1820">
    <property type="entry name" value="alpha/beta hydrolase"/>
    <property type="match status" value="1"/>
</dbReference>
<proteinExistence type="predicted"/>
<keyword evidence="4" id="KW-1185">Reference proteome</keyword>
<dbReference type="InterPro" id="IPR029058">
    <property type="entry name" value="AB_hydrolase_fold"/>
</dbReference>
<dbReference type="InterPro" id="IPR049492">
    <property type="entry name" value="BD-FAE-like_dom"/>
</dbReference>
<dbReference type="EMBL" id="CP041765">
    <property type="protein sequence ID" value="QDQ96303.1"/>
    <property type="molecule type" value="Genomic_DNA"/>
</dbReference>
<dbReference type="KEGG" id="toy:FO059_01765"/>
<protein>
    <submittedName>
        <fullName evidence="3">Alpha/beta hydrolase</fullName>
    </submittedName>
</protein>
<gene>
    <name evidence="3" type="ORF">FO059_01765</name>
</gene>
<dbReference type="PANTHER" id="PTHR48081">
    <property type="entry name" value="AB HYDROLASE SUPERFAMILY PROTEIN C4A8.06C"/>
    <property type="match status" value="1"/>
</dbReference>
<name>A0A516WZR6_9ACTN</name>
<dbReference type="AlphaFoldDB" id="A0A516WZR6"/>
<feature type="domain" description="BD-FAE-like" evidence="2">
    <location>
        <begin position="70"/>
        <end position="260"/>
    </location>
</feature>
<accession>A0A516WZR6</accession>
<evidence type="ECO:0000256" key="1">
    <source>
        <dbReference type="ARBA" id="ARBA00022801"/>
    </source>
</evidence>
<evidence type="ECO:0000259" key="2">
    <source>
        <dbReference type="Pfam" id="PF20434"/>
    </source>
</evidence>
<dbReference type="OrthoDB" id="255603at2"/>
<reference evidence="3 4" key="2">
    <citation type="submission" date="2019-07" db="EMBL/GenBank/DDBJ databases">
        <authorList>
            <person name="Huang Y."/>
        </authorList>
    </citation>
    <scope>NUCLEOTIDE SEQUENCE [LARGE SCALE GENOMIC DNA]</scope>
    <source>
        <strain evidence="3 4">HY188</strain>
    </source>
</reference>